<feature type="domain" description="PAS" evidence="9">
    <location>
        <begin position="139"/>
        <end position="209"/>
    </location>
</feature>
<dbReference type="PROSITE" id="PS50112">
    <property type="entry name" value="PAS"/>
    <property type="match status" value="4"/>
</dbReference>
<dbReference type="Pfam" id="PF02518">
    <property type="entry name" value="HATPase_c"/>
    <property type="match status" value="1"/>
</dbReference>
<dbReference type="SUPFAM" id="SSF55785">
    <property type="entry name" value="PYP-like sensor domain (PAS domain)"/>
    <property type="match status" value="4"/>
</dbReference>
<dbReference type="InterPro" id="IPR035965">
    <property type="entry name" value="PAS-like_dom_sf"/>
</dbReference>
<dbReference type="Gene3D" id="3.30.565.10">
    <property type="entry name" value="Histidine kinase-like ATPase, C-terminal domain"/>
    <property type="match status" value="1"/>
</dbReference>
<gene>
    <name evidence="11" type="ORF">Harman_23530</name>
</gene>
<dbReference type="OrthoDB" id="8127at2157"/>
<comment type="catalytic activity">
    <reaction evidence="1">
        <text>ATP + protein L-histidine = ADP + protein N-phospho-L-histidine.</text>
        <dbReference type="EC" id="2.7.13.3"/>
    </reaction>
</comment>
<feature type="domain" description="PAS" evidence="9">
    <location>
        <begin position="511"/>
        <end position="582"/>
    </location>
</feature>
<dbReference type="CDD" id="cd00156">
    <property type="entry name" value="REC"/>
    <property type="match status" value="1"/>
</dbReference>
<dbReference type="InterPro" id="IPR003018">
    <property type="entry name" value="GAF"/>
</dbReference>
<dbReference type="InterPro" id="IPR003594">
    <property type="entry name" value="HATPase_dom"/>
</dbReference>
<dbReference type="SMART" id="SM00065">
    <property type="entry name" value="GAF"/>
    <property type="match status" value="1"/>
</dbReference>
<dbReference type="SUPFAM" id="SSF55781">
    <property type="entry name" value="GAF domain-like"/>
    <property type="match status" value="1"/>
</dbReference>
<dbReference type="InterPro" id="IPR013655">
    <property type="entry name" value="PAS_fold_3"/>
</dbReference>
<evidence type="ECO:0000259" key="9">
    <source>
        <dbReference type="PROSITE" id="PS50112"/>
    </source>
</evidence>
<reference evidence="11 12" key="1">
    <citation type="submission" date="2019-02" db="EMBL/GenBank/DDBJ databases">
        <title>Haloarcula mannanilyticum sp. nov., a mannan degrading haloarchaeon isolated from commercial salt.</title>
        <authorList>
            <person name="Enomoto S."/>
            <person name="Shimane Y."/>
            <person name="Kamekura M."/>
            <person name="Ito T."/>
            <person name="Moriya O."/>
            <person name="Ihara K."/>
            <person name="Takahashi-Ando N."/>
            <person name="Fukushima Y."/>
            <person name="Yoshida Y."/>
            <person name="Usama R."/>
            <person name="Takai K."/>
            <person name="Minegishi H."/>
        </authorList>
    </citation>
    <scope>NUCLEOTIDE SEQUENCE [LARGE SCALE GENOMIC DNA]</scope>
    <source>
        <strain evidence="11 12">MD130-1</strain>
    </source>
</reference>
<dbReference type="Pfam" id="PF00512">
    <property type="entry name" value="HisKA"/>
    <property type="match status" value="1"/>
</dbReference>
<dbReference type="PROSITE" id="PS50109">
    <property type="entry name" value="HIS_KIN"/>
    <property type="match status" value="1"/>
</dbReference>
<dbReference type="InterPro" id="IPR036890">
    <property type="entry name" value="HATPase_C_sf"/>
</dbReference>
<evidence type="ECO:0000259" key="8">
    <source>
        <dbReference type="PROSITE" id="PS50110"/>
    </source>
</evidence>
<dbReference type="CDD" id="cd00075">
    <property type="entry name" value="HATPase"/>
    <property type="match status" value="1"/>
</dbReference>
<keyword evidence="5" id="KW-0418">Kinase</keyword>
<dbReference type="SMART" id="SM00388">
    <property type="entry name" value="HisKA"/>
    <property type="match status" value="1"/>
</dbReference>
<evidence type="ECO:0000313" key="11">
    <source>
        <dbReference type="EMBL" id="GCF14418.1"/>
    </source>
</evidence>
<dbReference type="InterPro" id="IPR005467">
    <property type="entry name" value="His_kinase_dom"/>
</dbReference>
<feature type="domain" description="PAS" evidence="9">
    <location>
        <begin position="256"/>
        <end position="328"/>
    </location>
</feature>
<dbReference type="InterPro" id="IPR029016">
    <property type="entry name" value="GAF-like_dom_sf"/>
</dbReference>
<dbReference type="InterPro" id="IPR003661">
    <property type="entry name" value="HisK_dim/P_dom"/>
</dbReference>
<dbReference type="Pfam" id="PF08447">
    <property type="entry name" value="PAS_3"/>
    <property type="match status" value="1"/>
</dbReference>
<feature type="domain" description="PAC" evidence="10">
    <location>
        <begin position="332"/>
        <end position="384"/>
    </location>
</feature>
<dbReference type="Gene3D" id="1.10.287.130">
    <property type="match status" value="1"/>
</dbReference>
<dbReference type="Proteomes" id="UP000304382">
    <property type="component" value="Unassembled WGS sequence"/>
</dbReference>
<comment type="caution">
    <text evidence="11">The sequence shown here is derived from an EMBL/GenBank/DDBJ whole genome shotgun (WGS) entry which is preliminary data.</text>
</comment>
<dbReference type="EMBL" id="BIXZ01000003">
    <property type="protein sequence ID" value="GCF14418.1"/>
    <property type="molecule type" value="Genomic_DNA"/>
</dbReference>
<dbReference type="NCBIfam" id="TIGR00229">
    <property type="entry name" value="sensory_box"/>
    <property type="match status" value="3"/>
</dbReference>
<dbReference type="InterPro" id="IPR011006">
    <property type="entry name" value="CheY-like_superfamily"/>
</dbReference>
<name>A0A4C2EIU4_9EURY</name>
<accession>A0A4C2EIU4</accession>
<dbReference type="AlphaFoldDB" id="A0A4C2EIU4"/>
<evidence type="ECO:0000256" key="6">
    <source>
        <dbReference type="PROSITE-ProRule" id="PRU00169"/>
    </source>
</evidence>
<dbReference type="SUPFAM" id="SSF47384">
    <property type="entry name" value="Homodimeric domain of signal transducing histidine kinase"/>
    <property type="match status" value="1"/>
</dbReference>
<evidence type="ECO:0000256" key="1">
    <source>
        <dbReference type="ARBA" id="ARBA00000085"/>
    </source>
</evidence>
<dbReference type="GO" id="GO:0000155">
    <property type="term" value="F:phosphorelay sensor kinase activity"/>
    <property type="evidence" value="ECO:0007669"/>
    <property type="project" value="InterPro"/>
</dbReference>
<keyword evidence="4" id="KW-0808">Transferase</keyword>
<dbReference type="SMART" id="SM00448">
    <property type="entry name" value="REC"/>
    <property type="match status" value="1"/>
</dbReference>
<dbReference type="PROSITE" id="PS50110">
    <property type="entry name" value="RESPONSE_REGULATORY"/>
    <property type="match status" value="1"/>
</dbReference>
<dbReference type="RefSeq" id="WP_160140685.1">
    <property type="nucleotide sequence ID" value="NZ_BIXZ01000003.1"/>
</dbReference>
<organism evidence="11 12">
    <name type="scientific">Haloarcula mannanilytica</name>
    <dbReference type="NCBI Taxonomy" id="2509225"/>
    <lineage>
        <taxon>Archaea</taxon>
        <taxon>Methanobacteriati</taxon>
        <taxon>Methanobacteriota</taxon>
        <taxon>Stenosarchaea group</taxon>
        <taxon>Halobacteria</taxon>
        <taxon>Halobacteriales</taxon>
        <taxon>Haloarculaceae</taxon>
        <taxon>Haloarcula</taxon>
    </lineage>
</organism>
<dbReference type="Gene3D" id="3.30.450.40">
    <property type="match status" value="1"/>
</dbReference>
<dbReference type="Pfam" id="PF08448">
    <property type="entry name" value="PAS_4"/>
    <property type="match status" value="3"/>
</dbReference>
<dbReference type="SUPFAM" id="SSF52172">
    <property type="entry name" value="CheY-like"/>
    <property type="match status" value="1"/>
</dbReference>
<keyword evidence="3 6" id="KW-0597">Phosphoprotein</keyword>
<dbReference type="Gene3D" id="3.40.50.2300">
    <property type="match status" value="1"/>
</dbReference>
<dbReference type="InterPro" id="IPR013656">
    <property type="entry name" value="PAS_4"/>
</dbReference>
<evidence type="ECO:0000259" key="7">
    <source>
        <dbReference type="PROSITE" id="PS50109"/>
    </source>
</evidence>
<dbReference type="InterPro" id="IPR052162">
    <property type="entry name" value="Sensor_kinase/Photoreceptor"/>
</dbReference>
<dbReference type="SMART" id="SM00387">
    <property type="entry name" value="HATPase_c"/>
    <property type="match status" value="1"/>
</dbReference>
<dbReference type="EC" id="2.7.13.3" evidence="2"/>
<dbReference type="Pfam" id="PF01590">
    <property type="entry name" value="GAF"/>
    <property type="match status" value="1"/>
</dbReference>
<dbReference type="CDD" id="cd00082">
    <property type="entry name" value="HisKA"/>
    <property type="match status" value="1"/>
</dbReference>
<protein>
    <recommendedName>
        <fullName evidence="2">histidine kinase</fullName>
        <ecNumber evidence="2">2.7.13.3</ecNumber>
    </recommendedName>
</protein>
<dbReference type="Pfam" id="PF00072">
    <property type="entry name" value="Response_reg"/>
    <property type="match status" value="1"/>
</dbReference>
<dbReference type="SMART" id="SM00091">
    <property type="entry name" value="PAS"/>
    <property type="match status" value="4"/>
</dbReference>
<evidence type="ECO:0000259" key="10">
    <source>
        <dbReference type="PROSITE" id="PS50113"/>
    </source>
</evidence>
<dbReference type="SMART" id="SM00086">
    <property type="entry name" value="PAC"/>
    <property type="match status" value="2"/>
</dbReference>
<dbReference type="InterPro" id="IPR001610">
    <property type="entry name" value="PAC"/>
</dbReference>
<evidence type="ECO:0000256" key="2">
    <source>
        <dbReference type="ARBA" id="ARBA00012438"/>
    </source>
</evidence>
<dbReference type="InterPro" id="IPR004358">
    <property type="entry name" value="Sig_transdc_His_kin-like_C"/>
</dbReference>
<dbReference type="PANTHER" id="PTHR43304">
    <property type="entry name" value="PHYTOCHROME-LIKE PROTEIN CPH1"/>
    <property type="match status" value="1"/>
</dbReference>
<dbReference type="CDD" id="cd00130">
    <property type="entry name" value="PAS"/>
    <property type="match status" value="4"/>
</dbReference>
<feature type="domain" description="PAS" evidence="9">
    <location>
        <begin position="385"/>
        <end position="427"/>
    </location>
</feature>
<dbReference type="InterPro" id="IPR000700">
    <property type="entry name" value="PAS-assoc_C"/>
</dbReference>
<evidence type="ECO:0000313" key="12">
    <source>
        <dbReference type="Proteomes" id="UP000304382"/>
    </source>
</evidence>
<keyword evidence="12" id="KW-1185">Reference proteome</keyword>
<dbReference type="PRINTS" id="PR00344">
    <property type="entry name" value="BCTRLSENSOR"/>
</dbReference>
<feature type="modified residue" description="4-aspartylphosphate" evidence="6">
    <location>
        <position position="60"/>
    </location>
</feature>
<dbReference type="SUPFAM" id="SSF55874">
    <property type="entry name" value="ATPase domain of HSP90 chaperone/DNA topoisomerase II/histidine kinase"/>
    <property type="match status" value="1"/>
</dbReference>
<dbReference type="PANTHER" id="PTHR43304:SF1">
    <property type="entry name" value="PAC DOMAIN-CONTAINING PROTEIN"/>
    <property type="match status" value="1"/>
</dbReference>
<dbReference type="InterPro" id="IPR036097">
    <property type="entry name" value="HisK_dim/P_sf"/>
</dbReference>
<sequence>MTEEGDSIQVLHVDDDRNLADLVAAFLAQENERISVRTATSPDEGLQILHGESIDCIVSDYEMPSTNGLEFLQSVRQRHPDLPFILFTGKGSEEIASQAISEGVTDYLQKGGTETYTLLANRITSAVREAKTQKFETAVKQEPLTLLERISDAFIVLNTDWEFTFVNEAAEAVFDLPASDLIGEVIWDRFPEAVDTPFFEHYHQAMADGNPRTIEEYFEPWDRWYREHLYPSEDGLSVLLQDITEQKEREQELAQTRERMQLALERTNSIIFEIDFDANEVIRNGAYEQFFDLAPGEVPTWKEHISQAVHPDDREAFQQFYQQVSDGVREGGEIEYRTNPKRGEVHWIRDEVHIIDTDEEEPRRALGIARDITEHKHIESELRQERNLVESIVETSPVGIVVVDADGELSFVNEHAEEIYGRTREELNEFSYDDSRWDIVNEDGEQFEAGNIPFEQVVAREKPVYDQVLGLRRPSGKRIWMSVNGAPRWTETGEMDGAIFAIEDITEQRELEAELEEIFGRVTDAFYALDAEFRFTHVNDRAAELLQASEDELLGERLWDQYPDAAEIDEVWDAFHMAMETQEPQSYDLYFDPLEFWVEATVYPSESGVSVYFRDSTERKERERKIERREQSLRRAYEIIADHDRSVAEQIEALLAVGRELLGTDYATFSHIDAEQYEFEAVAVAPGIDLEPGDTTDLVELPICERVFRTEQRQVITDVVEEAPELISPVWDIKCYLGTPVVVDDATYGTFCFYERESRPEGFTEWEITFVELLSDWIGSELSRELATNRLQRQNDRLDEFVSVVSHDLRNPLSVAEGRLRLAQSECDSAHLDEIEQAHRRMEVLIDDLLVLAREGESVTGNTPISLQQIAQDCWTNVQTANATVNIDVDRMILGDESRLKQLFENLLRNAVTHGGDDVTVTIGELEDGFYVEDDGPGVSEVASESIFEAGYSSATDGTGFGLSIVKQIVEAYDWEIRVTESPGGGARFEITGVEFSDDRPQ</sequence>
<feature type="domain" description="PAC" evidence="10">
    <location>
        <begin position="465"/>
        <end position="517"/>
    </location>
</feature>
<dbReference type="PROSITE" id="PS50113">
    <property type="entry name" value="PAC"/>
    <property type="match status" value="2"/>
</dbReference>
<feature type="domain" description="Histidine kinase" evidence="7">
    <location>
        <begin position="804"/>
        <end position="992"/>
    </location>
</feature>
<dbReference type="InterPro" id="IPR000014">
    <property type="entry name" value="PAS"/>
</dbReference>
<proteinExistence type="predicted"/>
<evidence type="ECO:0000256" key="3">
    <source>
        <dbReference type="ARBA" id="ARBA00022553"/>
    </source>
</evidence>
<feature type="domain" description="Response regulatory" evidence="8">
    <location>
        <begin position="9"/>
        <end position="125"/>
    </location>
</feature>
<evidence type="ECO:0000256" key="5">
    <source>
        <dbReference type="ARBA" id="ARBA00022777"/>
    </source>
</evidence>
<dbReference type="InterPro" id="IPR001789">
    <property type="entry name" value="Sig_transdc_resp-reg_receiver"/>
</dbReference>
<evidence type="ECO:0000256" key="4">
    <source>
        <dbReference type="ARBA" id="ARBA00022679"/>
    </source>
</evidence>
<dbReference type="Gene3D" id="3.30.450.20">
    <property type="entry name" value="PAS domain"/>
    <property type="match status" value="4"/>
</dbReference>